<dbReference type="Pfam" id="PF01627">
    <property type="entry name" value="Hpt"/>
    <property type="match status" value="1"/>
</dbReference>
<dbReference type="PROSITE" id="PS50894">
    <property type="entry name" value="HPT"/>
    <property type="match status" value="1"/>
</dbReference>
<evidence type="ECO:0000256" key="1">
    <source>
        <dbReference type="ARBA" id="ARBA00023012"/>
    </source>
</evidence>
<evidence type="ECO:0000256" key="2">
    <source>
        <dbReference type="PROSITE-ProRule" id="PRU00110"/>
    </source>
</evidence>
<sequence>MNDHIDFSALAELREVMEEEFDVLLETFLHDSAERVVQIKEAAKAQNAEALSRAAHSFKGSCTNVGVPILASLCMEAELKGKRGELDDIDVLVDKIEAEFTNISELLKEQLSY</sequence>
<dbReference type="Proteomes" id="UP001163739">
    <property type="component" value="Chromosome"/>
</dbReference>
<dbReference type="CDD" id="cd00088">
    <property type="entry name" value="HPT"/>
    <property type="match status" value="1"/>
</dbReference>
<accession>A0ABY6MYR9</accession>
<keyword evidence="5" id="KW-1185">Reference proteome</keyword>
<evidence type="ECO:0000313" key="5">
    <source>
        <dbReference type="Proteomes" id="UP001163739"/>
    </source>
</evidence>
<organism evidence="4 5">
    <name type="scientific">Alkalimarinus alittae</name>
    <dbReference type="NCBI Taxonomy" id="2961619"/>
    <lineage>
        <taxon>Bacteria</taxon>
        <taxon>Pseudomonadati</taxon>
        <taxon>Pseudomonadota</taxon>
        <taxon>Gammaproteobacteria</taxon>
        <taxon>Alteromonadales</taxon>
        <taxon>Alteromonadaceae</taxon>
        <taxon>Alkalimarinus</taxon>
    </lineage>
</organism>
<feature type="modified residue" description="Phosphohistidine" evidence="2">
    <location>
        <position position="56"/>
    </location>
</feature>
<feature type="domain" description="HPt" evidence="3">
    <location>
        <begin position="17"/>
        <end position="110"/>
    </location>
</feature>
<protein>
    <submittedName>
        <fullName evidence="4">Hpt domain-containing protein</fullName>
    </submittedName>
</protein>
<dbReference type="SUPFAM" id="SSF47226">
    <property type="entry name" value="Histidine-containing phosphotransfer domain, HPT domain"/>
    <property type="match status" value="1"/>
</dbReference>
<dbReference type="RefSeq" id="WP_265046442.1">
    <property type="nucleotide sequence ID" value="NZ_CP100390.1"/>
</dbReference>
<name>A0ABY6MYR9_9ALTE</name>
<dbReference type="SMART" id="SM00073">
    <property type="entry name" value="HPT"/>
    <property type="match status" value="1"/>
</dbReference>
<keyword evidence="1" id="KW-0902">Two-component regulatory system</keyword>
<proteinExistence type="predicted"/>
<dbReference type="InterPro" id="IPR008207">
    <property type="entry name" value="Sig_transdc_His_kin_Hpt_dom"/>
</dbReference>
<evidence type="ECO:0000259" key="3">
    <source>
        <dbReference type="PROSITE" id="PS50894"/>
    </source>
</evidence>
<dbReference type="EMBL" id="CP100390">
    <property type="protein sequence ID" value="UZE94950.1"/>
    <property type="molecule type" value="Genomic_DNA"/>
</dbReference>
<evidence type="ECO:0000313" key="4">
    <source>
        <dbReference type="EMBL" id="UZE94950.1"/>
    </source>
</evidence>
<keyword evidence="2" id="KW-0597">Phosphoprotein</keyword>
<reference evidence="4" key="1">
    <citation type="submission" date="2022-06" db="EMBL/GenBank/DDBJ databases">
        <title>Alkalimarinus sp. nov., isolated from gut of a Alitta virens.</title>
        <authorList>
            <person name="Yang A.I."/>
            <person name="Shin N.-R."/>
        </authorList>
    </citation>
    <scope>NUCLEOTIDE SEQUENCE</scope>
    <source>
        <strain evidence="4">A2M4</strain>
    </source>
</reference>
<gene>
    <name evidence="4" type="ORF">NKI27_12830</name>
</gene>
<dbReference type="Gene3D" id="1.20.120.160">
    <property type="entry name" value="HPT domain"/>
    <property type="match status" value="1"/>
</dbReference>
<dbReference type="InterPro" id="IPR036641">
    <property type="entry name" value="HPT_dom_sf"/>
</dbReference>